<dbReference type="Proteomes" id="UP001150581">
    <property type="component" value="Unassembled WGS sequence"/>
</dbReference>
<keyword evidence="2" id="KW-1185">Reference proteome</keyword>
<name>A0ACC1IMU3_9FUNG</name>
<proteinExistence type="predicted"/>
<evidence type="ECO:0000313" key="2">
    <source>
        <dbReference type="Proteomes" id="UP001150581"/>
    </source>
</evidence>
<gene>
    <name evidence="1" type="ORF">LPJ66_005214</name>
</gene>
<protein>
    <submittedName>
        <fullName evidence="1">Uncharacterized protein</fullName>
    </submittedName>
</protein>
<evidence type="ECO:0000313" key="1">
    <source>
        <dbReference type="EMBL" id="KAJ1894398.1"/>
    </source>
</evidence>
<sequence>MKSVASARIIGTIAMVTMAATSVVGAGESSISSVVATSVEAETLSVAELPASSVPISASSTISPPVSVPQSKEPVISSSSDSSSSSTSSKPNDARGASANFSLQGSIGALAIAVCGLAYF</sequence>
<organism evidence="1 2">
    <name type="scientific">Kickxella alabastrina</name>
    <dbReference type="NCBI Taxonomy" id="61397"/>
    <lineage>
        <taxon>Eukaryota</taxon>
        <taxon>Fungi</taxon>
        <taxon>Fungi incertae sedis</taxon>
        <taxon>Zoopagomycota</taxon>
        <taxon>Kickxellomycotina</taxon>
        <taxon>Kickxellomycetes</taxon>
        <taxon>Kickxellales</taxon>
        <taxon>Kickxellaceae</taxon>
        <taxon>Kickxella</taxon>
    </lineage>
</organism>
<reference evidence="1" key="1">
    <citation type="submission" date="2022-07" db="EMBL/GenBank/DDBJ databases">
        <title>Phylogenomic reconstructions and comparative analyses of Kickxellomycotina fungi.</title>
        <authorList>
            <person name="Reynolds N.K."/>
            <person name="Stajich J.E."/>
            <person name="Barry K."/>
            <person name="Grigoriev I.V."/>
            <person name="Crous P."/>
            <person name="Smith M.E."/>
        </authorList>
    </citation>
    <scope>NUCLEOTIDE SEQUENCE</scope>
    <source>
        <strain evidence="1">Benny 63K</strain>
    </source>
</reference>
<comment type="caution">
    <text evidence="1">The sequence shown here is derived from an EMBL/GenBank/DDBJ whole genome shotgun (WGS) entry which is preliminary data.</text>
</comment>
<accession>A0ACC1IMU3</accession>
<dbReference type="EMBL" id="JANBPG010000696">
    <property type="protein sequence ID" value="KAJ1894398.1"/>
    <property type="molecule type" value="Genomic_DNA"/>
</dbReference>